<dbReference type="InterPro" id="IPR029045">
    <property type="entry name" value="ClpP/crotonase-like_dom_sf"/>
</dbReference>
<dbReference type="CDD" id="cd06782">
    <property type="entry name" value="cpPDZ_CPP-like"/>
    <property type="match status" value="1"/>
</dbReference>
<dbReference type="PANTHER" id="PTHR32060:SF22">
    <property type="entry name" value="CARBOXYL-TERMINAL-PROCESSING PEPTIDASE 3, CHLOROPLASTIC"/>
    <property type="match status" value="1"/>
</dbReference>
<dbReference type="SMART" id="SM00228">
    <property type="entry name" value="PDZ"/>
    <property type="match status" value="1"/>
</dbReference>
<reference evidence="8" key="1">
    <citation type="submission" date="2024-05" db="EMBL/GenBank/DDBJ databases">
        <title>Genome sequencing of novel strain.</title>
        <authorList>
            <person name="Ganbat D."/>
            <person name="Ganbat S."/>
            <person name="Lee S.-J."/>
        </authorList>
    </citation>
    <scope>NUCLEOTIDE SEQUENCE</scope>
    <source>
        <strain evidence="8">SMD15-11</strain>
    </source>
</reference>
<dbReference type="SUPFAM" id="SSF52096">
    <property type="entry name" value="ClpP/crotonase"/>
    <property type="match status" value="1"/>
</dbReference>
<accession>A0AB39UXQ7</accession>
<dbReference type="Pfam" id="PF00595">
    <property type="entry name" value="PDZ"/>
    <property type="match status" value="1"/>
</dbReference>
<evidence type="ECO:0000256" key="5">
    <source>
        <dbReference type="RuleBase" id="RU004404"/>
    </source>
</evidence>
<evidence type="ECO:0000256" key="3">
    <source>
        <dbReference type="ARBA" id="ARBA00022801"/>
    </source>
</evidence>
<organism evidence="8">
    <name type="scientific">Thermohahella caldifontis</name>
    <dbReference type="NCBI Taxonomy" id="3142973"/>
    <lineage>
        <taxon>Bacteria</taxon>
        <taxon>Pseudomonadati</taxon>
        <taxon>Pseudomonadota</taxon>
        <taxon>Gammaproteobacteria</taxon>
        <taxon>Oceanospirillales</taxon>
        <taxon>Hahellaceae</taxon>
        <taxon>Thermohahella</taxon>
    </lineage>
</organism>
<dbReference type="InterPro" id="IPR036034">
    <property type="entry name" value="PDZ_sf"/>
</dbReference>
<comment type="similarity">
    <text evidence="1 5">Belongs to the peptidase S41A family.</text>
</comment>
<evidence type="ECO:0000256" key="4">
    <source>
        <dbReference type="ARBA" id="ARBA00022825"/>
    </source>
</evidence>
<dbReference type="InterPro" id="IPR004447">
    <property type="entry name" value="Peptidase_S41A"/>
</dbReference>
<dbReference type="PANTHER" id="PTHR32060">
    <property type="entry name" value="TAIL-SPECIFIC PROTEASE"/>
    <property type="match status" value="1"/>
</dbReference>
<feature type="domain" description="PDZ" evidence="7">
    <location>
        <begin position="248"/>
        <end position="325"/>
    </location>
</feature>
<dbReference type="KEGG" id="tcd:AAIA72_02290"/>
<dbReference type="GO" id="GO:0030288">
    <property type="term" value="C:outer membrane-bounded periplasmic space"/>
    <property type="evidence" value="ECO:0007669"/>
    <property type="project" value="TreeGrafter"/>
</dbReference>
<dbReference type="SMART" id="SM00245">
    <property type="entry name" value="TSPc"/>
    <property type="match status" value="1"/>
</dbReference>
<dbReference type="EMBL" id="CP154858">
    <property type="protein sequence ID" value="XDT72837.1"/>
    <property type="molecule type" value="Genomic_DNA"/>
</dbReference>
<dbReference type="GO" id="GO:0004252">
    <property type="term" value="F:serine-type endopeptidase activity"/>
    <property type="evidence" value="ECO:0007669"/>
    <property type="project" value="UniProtKB-EC"/>
</dbReference>
<dbReference type="InterPro" id="IPR005151">
    <property type="entry name" value="Tail-specific_protease"/>
</dbReference>
<dbReference type="EC" id="3.4.21.102" evidence="8"/>
<dbReference type="CDD" id="cd07560">
    <property type="entry name" value="Peptidase_S41_CPP"/>
    <property type="match status" value="1"/>
</dbReference>
<dbReference type="Gene3D" id="2.30.42.10">
    <property type="match status" value="1"/>
</dbReference>
<dbReference type="Pfam" id="PF11818">
    <property type="entry name" value="DUF3340"/>
    <property type="match status" value="1"/>
</dbReference>
<sequence length="711" mass="80029">MKRTLARLFLMLGLMAMSLPPAQATVAQAAPGVAAVAQLRELAPSADMRRAAQELSRQLEYGHYRNMRVDDVLSEKLLDNYLKWLDPQRLYFLKSDVEAFSAWRHTLDNELLTGELKSGFAIYNRYQKRVAERLGYMLGLLRDPDWKPDFGKNEMLELDREAAPWPASEAELDDLWRKRLKNAMISQILDEKPREEIRNALIRRYETQLKRLYQTTAEDAFQAYMNALTSLYDPHTSYFSPRVTENFNINMSLSLEGIGAVLQSDNEYTKIVRLVPGGPAERAGGLKPSDRIVGVGQGPDGEIQNVIGWRLDEVVDLIRGPKNSVVRLEILPAKAKSETETRIISIVRDKVRLEEQSAQKKTFTIRRGDKTLRMGVIELPAFYADFQAMQRGDPEYRSTTRDVAKLIGELKSEGIDGLIVDLRDNGGGALNEAIALTGLFIPSGPTVQVRASDNRVRVYDDPDPSVLYDGPLVVLVNRMSASASEIFAAAIQDYGRGLIVGDQTFGKGTVQTIRPLNHGQVKLTEAKFYRISGGSTQHKGVLPDLTLPFSIDKTEVGEDALPNALPWDQISSVFHAQYTRWKTVVPELKQAHDARVSADPMFRAVLAEQKWLEAQRDIKTVSLNLNVRKTEQTRQRAEQLAILNLKRQARGEAPFRTWDEVENWQDEQTATDREKPAENDAWLKESGQIIADFLVEGPRIAGTTPPLTMLE</sequence>
<dbReference type="SUPFAM" id="SSF50156">
    <property type="entry name" value="PDZ domain-like"/>
    <property type="match status" value="1"/>
</dbReference>
<evidence type="ECO:0000259" key="7">
    <source>
        <dbReference type="PROSITE" id="PS50106"/>
    </source>
</evidence>
<dbReference type="RefSeq" id="WP_369601840.1">
    <property type="nucleotide sequence ID" value="NZ_CP154858.1"/>
</dbReference>
<dbReference type="FunFam" id="3.90.226.10:FF:000090">
    <property type="entry name" value="Tail-specific protease"/>
    <property type="match status" value="1"/>
</dbReference>
<evidence type="ECO:0000256" key="1">
    <source>
        <dbReference type="ARBA" id="ARBA00009179"/>
    </source>
</evidence>
<dbReference type="PROSITE" id="PS50106">
    <property type="entry name" value="PDZ"/>
    <property type="match status" value="1"/>
</dbReference>
<dbReference type="InterPro" id="IPR040573">
    <property type="entry name" value="TSP_N"/>
</dbReference>
<protein>
    <submittedName>
        <fullName evidence="8">Carboxy terminal-processing peptidase</fullName>
        <ecNumber evidence="8">3.4.21.102</ecNumber>
    </submittedName>
</protein>
<dbReference type="AlphaFoldDB" id="A0AB39UXQ7"/>
<keyword evidence="3 5" id="KW-0378">Hydrolase</keyword>
<evidence type="ECO:0000256" key="6">
    <source>
        <dbReference type="SAM" id="SignalP"/>
    </source>
</evidence>
<keyword evidence="2 5" id="KW-0645">Protease</keyword>
<feature type="signal peptide" evidence="6">
    <location>
        <begin position="1"/>
        <end position="29"/>
    </location>
</feature>
<evidence type="ECO:0000313" key="8">
    <source>
        <dbReference type="EMBL" id="XDT72837.1"/>
    </source>
</evidence>
<dbReference type="Pfam" id="PF03572">
    <property type="entry name" value="Peptidase_S41"/>
    <property type="match status" value="1"/>
</dbReference>
<dbReference type="GO" id="GO:0007165">
    <property type="term" value="P:signal transduction"/>
    <property type="evidence" value="ECO:0007669"/>
    <property type="project" value="TreeGrafter"/>
</dbReference>
<gene>
    <name evidence="8" type="ORF">AAIA72_02290</name>
</gene>
<proteinExistence type="inferred from homology"/>
<feature type="chain" id="PRO_5044195287" evidence="6">
    <location>
        <begin position="30"/>
        <end position="711"/>
    </location>
</feature>
<dbReference type="InterPro" id="IPR001478">
    <property type="entry name" value="PDZ"/>
</dbReference>
<dbReference type="InterPro" id="IPR020992">
    <property type="entry name" value="Tail_Prtase_C"/>
</dbReference>
<dbReference type="Gene3D" id="3.90.226.10">
    <property type="entry name" value="2-enoyl-CoA Hydratase, Chain A, domain 1"/>
    <property type="match status" value="1"/>
</dbReference>
<evidence type="ECO:0000256" key="2">
    <source>
        <dbReference type="ARBA" id="ARBA00022670"/>
    </source>
</evidence>
<keyword evidence="4 5" id="KW-0720">Serine protease</keyword>
<name>A0AB39UXQ7_9GAMM</name>
<dbReference type="NCBIfam" id="TIGR00225">
    <property type="entry name" value="prc"/>
    <property type="match status" value="1"/>
</dbReference>
<dbReference type="Gene3D" id="3.30.750.44">
    <property type="match status" value="1"/>
</dbReference>
<dbReference type="Pfam" id="PF17804">
    <property type="entry name" value="TSP_NTD"/>
    <property type="match status" value="1"/>
</dbReference>
<keyword evidence="6" id="KW-0732">Signal</keyword>
<dbReference type="GO" id="GO:0006508">
    <property type="term" value="P:proteolysis"/>
    <property type="evidence" value="ECO:0007669"/>
    <property type="project" value="UniProtKB-KW"/>
</dbReference>